<keyword evidence="7 10" id="KW-0472">Membrane</keyword>
<keyword evidence="12" id="KW-1185">Reference proteome</keyword>
<evidence type="ECO:0000256" key="2">
    <source>
        <dbReference type="ARBA" id="ARBA00022475"/>
    </source>
</evidence>
<keyword evidence="4 10" id="KW-0812">Transmembrane</keyword>
<feature type="transmembrane region" description="Helical" evidence="10">
    <location>
        <begin position="266"/>
        <end position="291"/>
    </location>
</feature>
<feature type="transmembrane region" description="Helical" evidence="10">
    <location>
        <begin position="303"/>
        <end position="321"/>
    </location>
</feature>
<comment type="caution">
    <text evidence="10">Lacks conserved residue(s) required for the propagation of feature annotation.</text>
</comment>
<keyword evidence="2" id="KW-1003">Cell membrane</keyword>
<keyword evidence="6 10" id="KW-1133">Transmembrane helix</keyword>
<comment type="similarity">
    <text evidence="10">Belongs to the insect chemoreceptor superfamily. Heteromeric odorant receptor channel (TC 1.A.69) family.</text>
</comment>
<evidence type="ECO:0000313" key="11">
    <source>
        <dbReference type="EMBL" id="CAF4956732.1"/>
    </source>
</evidence>
<comment type="subcellular location">
    <subcellularLocation>
        <location evidence="1 10">Cell membrane</location>
        <topology evidence="1 10">Multi-pass membrane protein</topology>
    </subcellularLocation>
</comment>
<accession>A0A821YBK9</accession>
<dbReference type="OrthoDB" id="6597368at2759"/>
<evidence type="ECO:0000256" key="3">
    <source>
        <dbReference type="ARBA" id="ARBA00022606"/>
    </source>
</evidence>
<keyword evidence="3 10" id="KW-0716">Sensory transduction</keyword>
<dbReference type="PANTHER" id="PTHR21137">
    <property type="entry name" value="ODORANT RECEPTOR"/>
    <property type="match status" value="1"/>
</dbReference>
<feature type="transmembrane region" description="Helical" evidence="10">
    <location>
        <begin position="132"/>
        <end position="151"/>
    </location>
</feature>
<dbReference type="EMBL" id="CAJOBZ010000080">
    <property type="protein sequence ID" value="CAF4956732.1"/>
    <property type="molecule type" value="Genomic_DNA"/>
</dbReference>
<keyword evidence="8 10" id="KW-0675">Receptor</keyword>
<keyword evidence="9 10" id="KW-0807">Transducer</keyword>
<dbReference type="Proteomes" id="UP000663880">
    <property type="component" value="Unassembled WGS sequence"/>
</dbReference>
<protein>
    <recommendedName>
        <fullName evidence="10">Odorant receptor</fullName>
    </recommendedName>
</protein>
<dbReference type="PANTHER" id="PTHR21137:SF35">
    <property type="entry name" value="ODORANT RECEPTOR 19A-RELATED"/>
    <property type="match status" value="1"/>
</dbReference>
<proteinExistence type="inferred from homology"/>
<name>A0A821YBK9_9NEOP</name>
<sequence length="394" mass="45567">MLKNLLKKLENPERPLLGPNFKALTFWGLLLPENVYKKIFYLTMHLLVTVFTATEYIDIWFVKNDINLLLNNVKITFLATVSVAKITTFLAWQKHWKGIIEYVTKSDLAQRKSDNKKALINNYTKYCRKITYLYWFLMYTTVVIVMGQPLIKYISSPSYRENVKNGTESYIEVVSSWVPFNKNTIYGHIAASFYQSYGAIYGGGWITSFDTNAIVIMVFFKAELEMLRMDCADIFGKGEQVNDKEAKERLKNCHQRHVDLMANARLFNSCLSPIMLLYMIVCSVMLCATAYQISAESNPMQQFLIAEYLLFGIAQLFMFCWHSNDVYYASKDLMIGPYESEWWSRPKSEQKDISMLVDQLNNTIAFTAGPFNNLSVATFINILKGAYSYYTLLN</sequence>
<dbReference type="GO" id="GO:0005549">
    <property type="term" value="F:odorant binding"/>
    <property type="evidence" value="ECO:0007669"/>
    <property type="project" value="InterPro"/>
</dbReference>
<dbReference type="GO" id="GO:0005886">
    <property type="term" value="C:plasma membrane"/>
    <property type="evidence" value="ECO:0007669"/>
    <property type="project" value="UniProtKB-SubCell"/>
</dbReference>
<organism evidence="11 12">
    <name type="scientific">Pieris macdunnoughi</name>
    <dbReference type="NCBI Taxonomy" id="345717"/>
    <lineage>
        <taxon>Eukaryota</taxon>
        <taxon>Metazoa</taxon>
        <taxon>Ecdysozoa</taxon>
        <taxon>Arthropoda</taxon>
        <taxon>Hexapoda</taxon>
        <taxon>Insecta</taxon>
        <taxon>Pterygota</taxon>
        <taxon>Neoptera</taxon>
        <taxon>Endopterygota</taxon>
        <taxon>Lepidoptera</taxon>
        <taxon>Glossata</taxon>
        <taxon>Ditrysia</taxon>
        <taxon>Papilionoidea</taxon>
        <taxon>Pieridae</taxon>
        <taxon>Pierinae</taxon>
        <taxon>Pieris</taxon>
    </lineage>
</organism>
<dbReference type="InterPro" id="IPR004117">
    <property type="entry name" value="7tm6_olfct_rcpt"/>
</dbReference>
<feature type="transmembrane region" description="Helical" evidence="10">
    <location>
        <begin position="39"/>
        <end position="61"/>
    </location>
</feature>
<dbReference type="GO" id="GO:0004984">
    <property type="term" value="F:olfactory receptor activity"/>
    <property type="evidence" value="ECO:0007669"/>
    <property type="project" value="InterPro"/>
</dbReference>
<keyword evidence="5 10" id="KW-0552">Olfaction</keyword>
<evidence type="ECO:0000256" key="1">
    <source>
        <dbReference type="ARBA" id="ARBA00004651"/>
    </source>
</evidence>
<evidence type="ECO:0000256" key="4">
    <source>
        <dbReference type="ARBA" id="ARBA00022692"/>
    </source>
</evidence>
<dbReference type="Pfam" id="PF02949">
    <property type="entry name" value="7tm_6"/>
    <property type="match status" value="1"/>
</dbReference>
<evidence type="ECO:0000256" key="8">
    <source>
        <dbReference type="ARBA" id="ARBA00023170"/>
    </source>
</evidence>
<evidence type="ECO:0000256" key="9">
    <source>
        <dbReference type="ARBA" id="ARBA00023224"/>
    </source>
</evidence>
<dbReference type="GO" id="GO:0007165">
    <property type="term" value="P:signal transduction"/>
    <property type="evidence" value="ECO:0007669"/>
    <property type="project" value="UniProtKB-KW"/>
</dbReference>
<evidence type="ECO:0000256" key="5">
    <source>
        <dbReference type="ARBA" id="ARBA00022725"/>
    </source>
</evidence>
<comment type="caution">
    <text evidence="11">The sequence shown here is derived from an EMBL/GenBank/DDBJ whole genome shotgun (WGS) entry which is preliminary data.</text>
</comment>
<reference evidence="11" key="1">
    <citation type="submission" date="2021-02" db="EMBL/GenBank/DDBJ databases">
        <authorList>
            <person name="Steward A R."/>
        </authorList>
    </citation>
    <scope>NUCLEOTIDE SEQUENCE</scope>
</reference>
<feature type="transmembrane region" description="Helical" evidence="10">
    <location>
        <begin position="73"/>
        <end position="92"/>
    </location>
</feature>
<dbReference type="AlphaFoldDB" id="A0A821YBK9"/>
<evidence type="ECO:0000256" key="6">
    <source>
        <dbReference type="ARBA" id="ARBA00022989"/>
    </source>
</evidence>
<evidence type="ECO:0000313" key="12">
    <source>
        <dbReference type="Proteomes" id="UP000663880"/>
    </source>
</evidence>
<feature type="transmembrane region" description="Helical" evidence="10">
    <location>
        <begin position="199"/>
        <end position="220"/>
    </location>
</feature>
<evidence type="ECO:0000256" key="7">
    <source>
        <dbReference type="ARBA" id="ARBA00023136"/>
    </source>
</evidence>
<evidence type="ECO:0000256" key="10">
    <source>
        <dbReference type="RuleBase" id="RU351113"/>
    </source>
</evidence>
<gene>
    <name evidence="11" type="ORF">PMACD_LOCUS16305</name>
</gene>